<keyword evidence="1" id="KW-1133">Transmembrane helix</keyword>
<feature type="transmembrane region" description="Helical" evidence="1">
    <location>
        <begin position="61"/>
        <end position="90"/>
    </location>
</feature>
<dbReference type="Pfam" id="PF12679">
    <property type="entry name" value="ABC2_membrane_2"/>
    <property type="match status" value="1"/>
</dbReference>
<keyword evidence="3" id="KW-1185">Reference proteome</keyword>
<feature type="transmembrane region" description="Helical" evidence="1">
    <location>
        <begin position="111"/>
        <end position="141"/>
    </location>
</feature>
<evidence type="ECO:0000256" key="1">
    <source>
        <dbReference type="SAM" id="Phobius"/>
    </source>
</evidence>
<organism evidence="2 3">
    <name type="scientific">Stackebrandtia albiflava</name>
    <dbReference type="NCBI Taxonomy" id="406432"/>
    <lineage>
        <taxon>Bacteria</taxon>
        <taxon>Bacillati</taxon>
        <taxon>Actinomycetota</taxon>
        <taxon>Actinomycetes</taxon>
        <taxon>Glycomycetales</taxon>
        <taxon>Glycomycetaceae</taxon>
        <taxon>Stackebrandtia</taxon>
    </lineage>
</organism>
<protein>
    <submittedName>
        <fullName evidence="2">ABC-type transport system involved in multi-copper enzyme maturation permease subunit</fullName>
    </submittedName>
</protein>
<reference evidence="2 3" key="1">
    <citation type="journal article" date="2013" name="Stand. Genomic Sci.">
        <title>Genomic Encyclopedia of Type Strains, Phase I: The one thousand microbial genomes (KMG-I) project.</title>
        <authorList>
            <person name="Kyrpides N.C."/>
            <person name="Woyke T."/>
            <person name="Eisen J.A."/>
            <person name="Garrity G."/>
            <person name="Lilburn T.G."/>
            <person name="Beck B.J."/>
            <person name="Whitman W.B."/>
            <person name="Hugenholtz P."/>
            <person name="Klenk H.P."/>
        </authorList>
    </citation>
    <scope>NUCLEOTIDE SEQUENCE [LARGE SCALE GENOMIC DNA]</scope>
    <source>
        <strain evidence="2 3">DSM 45044</strain>
    </source>
</reference>
<feature type="transmembrane region" description="Helical" evidence="1">
    <location>
        <begin position="193"/>
        <end position="213"/>
    </location>
</feature>
<feature type="transmembrane region" description="Helical" evidence="1">
    <location>
        <begin position="21"/>
        <end position="41"/>
    </location>
</feature>
<keyword evidence="1" id="KW-0812">Transmembrane</keyword>
<dbReference type="AlphaFoldDB" id="A0A562VBZ9"/>
<feature type="transmembrane region" description="Helical" evidence="1">
    <location>
        <begin position="161"/>
        <end position="181"/>
    </location>
</feature>
<dbReference type="PANTHER" id="PTHR37305">
    <property type="entry name" value="INTEGRAL MEMBRANE PROTEIN-RELATED"/>
    <property type="match status" value="1"/>
</dbReference>
<evidence type="ECO:0000313" key="3">
    <source>
        <dbReference type="Proteomes" id="UP000321617"/>
    </source>
</evidence>
<comment type="caution">
    <text evidence="2">The sequence shown here is derived from an EMBL/GenBank/DDBJ whole genome shotgun (WGS) entry which is preliminary data.</text>
</comment>
<accession>A0A562VBZ9</accession>
<sequence>MMGRALSAELYGIRHRGSFTVVSVVWLLQIVLFAYLANYIVSLTVAELPADQIQAMKDGLAPSAVAAAVVGSLPMYGGPVMIILGALIGAGDERSGMLRTVLSRFPERGRLVAAKLVALTALILVLMAVTFVVAFLCGLAVSLIEGTQWSFPSLADTAAGLGAAWLIGVAWAVLGFGIAVLTRSLAGTIAIGLLWALVLEQALHGLAGVATVLESVRPALLSGASAILAESVGSAGAMPAGTPDAGVPVAIVVLSVWIAVSAVASAIVFRRRDVA</sequence>
<dbReference type="EMBL" id="VLLL01000005">
    <property type="protein sequence ID" value="TWJ15390.1"/>
    <property type="molecule type" value="Genomic_DNA"/>
</dbReference>
<proteinExistence type="predicted"/>
<dbReference type="Proteomes" id="UP000321617">
    <property type="component" value="Unassembled WGS sequence"/>
</dbReference>
<name>A0A562VBZ9_9ACTN</name>
<dbReference type="GO" id="GO:0140359">
    <property type="term" value="F:ABC-type transporter activity"/>
    <property type="evidence" value="ECO:0007669"/>
    <property type="project" value="InterPro"/>
</dbReference>
<keyword evidence="1" id="KW-0472">Membrane</keyword>
<evidence type="ECO:0000313" key="2">
    <source>
        <dbReference type="EMBL" id="TWJ15390.1"/>
    </source>
</evidence>
<dbReference type="GO" id="GO:0005886">
    <property type="term" value="C:plasma membrane"/>
    <property type="evidence" value="ECO:0007669"/>
    <property type="project" value="UniProtKB-SubCell"/>
</dbReference>
<dbReference type="PANTHER" id="PTHR37305:SF1">
    <property type="entry name" value="MEMBRANE PROTEIN"/>
    <property type="match status" value="1"/>
</dbReference>
<feature type="transmembrane region" description="Helical" evidence="1">
    <location>
        <begin position="247"/>
        <end position="269"/>
    </location>
</feature>
<gene>
    <name evidence="2" type="ORF">LX16_1093</name>
</gene>